<reference evidence="1 2" key="1">
    <citation type="journal article" date="2019" name="Nat. Ecol. Evol.">
        <title>Megaphylogeny resolves global patterns of mushroom evolution.</title>
        <authorList>
            <person name="Varga T."/>
            <person name="Krizsan K."/>
            <person name="Foldi C."/>
            <person name="Dima B."/>
            <person name="Sanchez-Garcia M."/>
            <person name="Sanchez-Ramirez S."/>
            <person name="Szollosi G.J."/>
            <person name="Szarkandi J.G."/>
            <person name="Papp V."/>
            <person name="Albert L."/>
            <person name="Andreopoulos W."/>
            <person name="Angelini C."/>
            <person name="Antonin V."/>
            <person name="Barry K.W."/>
            <person name="Bougher N.L."/>
            <person name="Buchanan P."/>
            <person name="Buyck B."/>
            <person name="Bense V."/>
            <person name="Catcheside P."/>
            <person name="Chovatia M."/>
            <person name="Cooper J."/>
            <person name="Damon W."/>
            <person name="Desjardin D."/>
            <person name="Finy P."/>
            <person name="Geml J."/>
            <person name="Haridas S."/>
            <person name="Hughes K."/>
            <person name="Justo A."/>
            <person name="Karasinski D."/>
            <person name="Kautmanova I."/>
            <person name="Kiss B."/>
            <person name="Kocsube S."/>
            <person name="Kotiranta H."/>
            <person name="LaButti K.M."/>
            <person name="Lechner B.E."/>
            <person name="Liimatainen K."/>
            <person name="Lipzen A."/>
            <person name="Lukacs Z."/>
            <person name="Mihaltcheva S."/>
            <person name="Morgado L.N."/>
            <person name="Niskanen T."/>
            <person name="Noordeloos M.E."/>
            <person name="Ohm R.A."/>
            <person name="Ortiz-Santana B."/>
            <person name="Ovrebo C."/>
            <person name="Racz N."/>
            <person name="Riley R."/>
            <person name="Savchenko A."/>
            <person name="Shiryaev A."/>
            <person name="Soop K."/>
            <person name="Spirin V."/>
            <person name="Szebenyi C."/>
            <person name="Tomsovsky M."/>
            <person name="Tulloss R.E."/>
            <person name="Uehling J."/>
            <person name="Grigoriev I.V."/>
            <person name="Vagvolgyi C."/>
            <person name="Papp T."/>
            <person name="Martin F.M."/>
            <person name="Miettinen O."/>
            <person name="Hibbett D.S."/>
            <person name="Nagy L.G."/>
        </authorList>
    </citation>
    <scope>NUCLEOTIDE SEQUENCE [LARGE SCALE GENOMIC DNA]</scope>
    <source>
        <strain evidence="1 2">NL-1719</strain>
    </source>
</reference>
<dbReference type="EMBL" id="ML208532">
    <property type="protein sequence ID" value="TFK63250.1"/>
    <property type="molecule type" value="Genomic_DNA"/>
</dbReference>
<accession>A0ACD3ABY7</accession>
<sequence>MQVYSPLTALPVEIWSKIFQLSCTDEGYTGHSLSQVSRSFNLISAPYKFQSVSLRHVKFLLRFHQVLKDKPPHLRQVRYLCIAN</sequence>
<evidence type="ECO:0000313" key="1">
    <source>
        <dbReference type="EMBL" id="TFK63250.1"/>
    </source>
</evidence>
<organism evidence="1 2">
    <name type="scientific">Pluteus cervinus</name>
    <dbReference type="NCBI Taxonomy" id="181527"/>
    <lineage>
        <taxon>Eukaryota</taxon>
        <taxon>Fungi</taxon>
        <taxon>Dikarya</taxon>
        <taxon>Basidiomycota</taxon>
        <taxon>Agaricomycotina</taxon>
        <taxon>Agaricomycetes</taxon>
        <taxon>Agaricomycetidae</taxon>
        <taxon>Agaricales</taxon>
        <taxon>Pluteineae</taxon>
        <taxon>Pluteaceae</taxon>
        <taxon>Pluteus</taxon>
    </lineage>
</organism>
<proteinExistence type="predicted"/>
<feature type="non-terminal residue" evidence="1">
    <location>
        <position position="84"/>
    </location>
</feature>
<dbReference type="Proteomes" id="UP000308600">
    <property type="component" value="Unassembled WGS sequence"/>
</dbReference>
<evidence type="ECO:0000313" key="2">
    <source>
        <dbReference type="Proteomes" id="UP000308600"/>
    </source>
</evidence>
<gene>
    <name evidence="1" type="ORF">BDN72DRAFT_776124</name>
</gene>
<name>A0ACD3ABY7_9AGAR</name>
<protein>
    <submittedName>
        <fullName evidence="1">Uncharacterized protein</fullName>
    </submittedName>
</protein>
<keyword evidence="2" id="KW-1185">Reference proteome</keyword>